<dbReference type="GO" id="GO:0006145">
    <property type="term" value="P:purine nucleobase catabolic process"/>
    <property type="evidence" value="ECO:0007669"/>
    <property type="project" value="TreeGrafter"/>
</dbReference>
<evidence type="ECO:0000256" key="1">
    <source>
        <dbReference type="ARBA" id="ARBA00022975"/>
    </source>
</evidence>
<dbReference type="OrthoDB" id="9765462at2"/>
<accession>A0A1S1Z1N8</accession>
<dbReference type="EMBL" id="JRYR02000001">
    <property type="protein sequence ID" value="OHX67188.1"/>
    <property type="molecule type" value="Genomic_DNA"/>
</dbReference>
<dbReference type="GO" id="GO:0004038">
    <property type="term" value="F:allantoinase activity"/>
    <property type="evidence" value="ECO:0007669"/>
    <property type="project" value="TreeGrafter"/>
</dbReference>
<name>A0A1S1Z1N8_FLAPC</name>
<dbReference type="CDD" id="cd01317">
    <property type="entry name" value="DHOase_IIa"/>
    <property type="match status" value="1"/>
</dbReference>
<proteinExistence type="predicted"/>
<sequence>MKEILLNNVRVSSSTSPYHQKTVNVLVKDGIITDISESSISSSSAEVIEGNNLWVSTGWVDMRATLNEPGDEHKEDITSLCNAAEFGGFTDVATLPNTNPTIQSKEGIHFIKKMSAFSPVNIHPMGALTKNTKGEEMNELIDMYEAGAVAFTDGIHHSWHLGVVKRAIMYMQKFDGLLVEMANEKTLDMDGHMNEGVPSTLMGTRGIPNIAEWLGIQKLISLLTYTGGRIHFANISAAESVDLIRKAKADGLNVTCDIAAHQIAITDEALSDFDTNKKVWPPFRAQKDIDALWAGIKDGTIDSIVSSHTPHDIESKRLEFDLADFGIIGLETAFANLITNKPNDIDVDLIIEKLTTSPREILKLGLPKIDKGEKACLTIFAPEQEWTFTKEDIRSKSLNTPFIGKTFTGKPVRTIN</sequence>
<evidence type="ECO:0000313" key="4">
    <source>
        <dbReference type="Proteomes" id="UP000179797"/>
    </source>
</evidence>
<keyword evidence="1" id="KW-0665">Pyrimidine biosynthesis</keyword>
<dbReference type="AlphaFoldDB" id="A0A1S1Z1N8"/>
<reference evidence="3 4" key="1">
    <citation type="journal article" date="2012" name="Int. J. Syst. Evol. Microbiol.">
        <title>Flammeovirga pacifica sp. nov., isolated from deep-sea sediment.</title>
        <authorList>
            <person name="Xu H."/>
            <person name="Fu Y."/>
            <person name="Yang N."/>
            <person name="Ding Z."/>
            <person name="Lai Q."/>
            <person name="Zeng R."/>
        </authorList>
    </citation>
    <scope>NUCLEOTIDE SEQUENCE [LARGE SCALE GENOMIC DNA]</scope>
    <source>
        <strain evidence="4">DSM 24597 / LMG 26175 / WPAGA1</strain>
    </source>
</reference>
<dbReference type="STRING" id="915059.NH26_12985"/>
<dbReference type="InterPro" id="IPR050138">
    <property type="entry name" value="DHOase/Allantoinase_Hydrolase"/>
</dbReference>
<dbReference type="GO" id="GO:0046872">
    <property type="term" value="F:metal ion binding"/>
    <property type="evidence" value="ECO:0007669"/>
    <property type="project" value="InterPro"/>
</dbReference>
<dbReference type="PANTHER" id="PTHR43668:SF2">
    <property type="entry name" value="ALLANTOINASE"/>
    <property type="match status" value="1"/>
</dbReference>
<comment type="caution">
    <text evidence="3">The sequence shown here is derived from an EMBL/GenBank/DDBJ whole genome shotgun (WGS) entry which is preliminary data.</text>
</comment>
<dbReference type="Pfam" id="PF12890">
    <property type="entry name" value="DHOase"/>
    <property type="match status" value="1"/>
</dbReference>
<dbReference type="NCBIfam" id="TIGR00857">
    <property type="entry name" value="pyrC_multi"/>
    <property type="match status" value="1"/>
</dbReference>
<dbReference type="GO" id="GO:0004151">
    <property type="term" value="F:dihydroorotase activity"/>
    <property type="evidence" value="ECO:0007669"/>
    <property type="project" value="InterPro"/>
</dbReference>
<organism evidence="3 4">
    <name type="scientific">Flammeovirga pacifica</name>
    <dbReference type="NCBI Taxonomy" id="915059"/>
    <lineage>
        <taxon>Bacteria</taxon>
        <taxon>Pseudomonadati</taxon>
        <taxon>Bacteroidota</taxon>
        <taxon>Cytophagia</taxon>
        <taxon>Cytophagales</taxon>
        <taxon>Flammeovirgaceae</taxon>
        <taxon>Flammeovirga</taxon>
    </lineage>
</organism>
<dbReference type="InterPro" id="IPR024403">
    <property type="entry name" value="DHOase_cat"/>
</dbReference>
<dbReference type="InterPro" id="IPR011059">
    <property type="entry name" value="Metal-dep_hydrolase_composite"/>
</dbReference>
<evidence type="ECO:0000313" key="3">
    <source>
        <dbReference type="EMBL" id="OHX67188.1"/>
    </source>
</evidence>
<dbReference type="Gene3D" id="2.30.40.10">
    <property type="entry name" value="Urease, subunit C, domain 1"/>
    <property type="match status" value="1"/>
</dbReference>
<dbReference type="RefSeq" id="WP_044225719.1">
    <property type="nucleotide sequence ID" value="NZ_JRYR02000001.1"/>
</dbReference>
<dbReference type="InterPro" id="IPR004722">
    <property type="entry name" value="DHOase"/>
</dbReference>
<dbReference type="SUPFAM" id="SSF51338">
    <property type="entry name" value="Composite domain of metallo-dependent hydrolases"/>
    <property type="match status" value="1"/>
</dbReference>
<gene>
    <name evidence="3" type="ORF">NH26_12985</name>
</gene>
<keyword evidence="4" id="KW-1185">Reference proteome</keyword>
<dbReference type="Proteomes" id="UP000179797">
    <property type="component" value="Unassembled WGS sequence"/>
</dbReference>
<evidence type="ECO:0000259" key="2">
    <source>
        <dbReference type="Pfam" id="PF12890"/>
    </source>
</evidence>
<protein>
    <submittedName>
        <fullName evidence="3">Dihydroorotase</fullName>
    </submittedName>
</protein>
<dbReference type="GO" id="GO:0005737">
    <property type="term" value="C:cytoplasm"/>
    <property type="evidence" value="ECO:0007669"/>
    <property type="project" value="TreeGrafter"/>
</dbReference>
<dbReference type="InterPro" id="IPR032466">
    <property type="entry name" value="Metal_Hydrolase"/>
</dbReference>
<dbReference type="SUPFAM" id="SSF51556">
    <property type="entry name" value="Metallo-dependent hydrolases"/>
    <property type="match status" value="1"/>
</dbReference>
<dbReference type="PANTHER" id="PTHR43668">
    <property type="entry name" value="ALLANTOINASE"/>
    <property type="match status" value="1"/>
</dbReference>
<dbReference type="GO" id="GO:0006221">
    <property type="term" value="P:pyrimidine nucleotide biosynthetic process"/>
    <property type="evidence" value="ECO:0007669"/>
    <property type="project" value="UniProtKB-KW"/>
</dbReference>
<feature type="domain" description="Dihydroorotase catalytic" evidence="2">
    <location>
        <begin position="57"/>
        <end position="240"/>
    </location>
</feature>
<dbReference type="Gene3D" id="3.20.20.140">
    <property type="entry name" value="Metal-dependent hydrolases"/>
    <property type="match status" value="1"/>
</dbReference>